<keyword evidence="7" id="KW-1185">Reference proteome</keyword>
<sequence length="279" mass="31122">MAAHENFQSHEDSSLESGGSDSNSALLPRAEPWNYQSGESSSFLGGQICNSRNWLIALNVLLFLVTIGLSATGIFSRITEDCHCSTDSWTTKFEEDLQYTSRVTFQPHSYFGGPPSNRTDEMWKRLSPPGDGIIELPIAAAKNLPESLPAPNNPETALVYGVSVFHQLHCLNFLRFAYYPSSLQDMDAEEVVFHRDHCLDYIRQALMCHADPTFEPMTQVGINGMGATHQCRDFDKIFAWAYEHRSNKVYGSGYTGGKLTHTPADRNDFDESLHAGHGH</sequence>
<keyword evidence="5" id="KW-0812">Transmembrane</keyword>
<comment type="caution">
    <text evidence="6">The sequence shown here is derived from an EMBL/GenBank/DDBJ whole genome shotgun (WGS) entry which is preliminary data.</text>
</comment>
<dbReference type="InterPro" id="IPR021765">
    <property type="entry name" value="UstYa-like"/>
</dbReference>
<dbReference type="GO" id="GO:0016491">
    <property type="term" value="F:oxidoreductase activity"/>
    <property type="evidence" value="ECO:0007669"/>
    <property type="project" value="UniProtKB-KW"/>
</dbReference>
<keyword evidence="5" id="KW-0472">Membrane</keyword>
<evidence type="ECO:0000256" key="3">
    <source>
        <dbReference type="ARBA" id="ARBA00035112"/>
    </source>
</evidence>
<feature type="region of interest" description="Disordered" evidence="4">
    <location>
        <begin position="1"/>
        <end position="22"/>
    </location>
</feature>
<evidence type="ECO:0000313" key="6">
    <source>
        <dbReference type="EMBL" id="OQE05277.1"/>
    </source>
</evidence>
<evidence type="ECO:0000256" key="2">
    <source>
        <dbReference type="ARBA" id="ARBA00023002"/>
    </source>
</evidence>
<organism evidence="6 7">
    <name type="scientific">Penicillium vulpinum</name>
    <dbReference type="NCBI Taxonomy" id="29845"/>
    <lineage>
        <taxon>Eukaryota</taxon>
        <taxon>Fungi</taxon>
        <taxon>Dikarya</taxon>
        <taxon>Ascomycota</taxon>
        <taxon>Pezizomycotina</taxon>
        <taxon>Eurotiomycetes</taxon>
        <taxon>Eurotiomycetidae</taxon>
        <taxon>Eurotiales</taxon>
        <taxon>Aspergillaceae</taxon>
        <taxon>Penicillium</taxon>
    </lineage>
</organism>
<dbReference type="PANTHER" id="PTHR33365">
    <property type="entry name" value="YALI0B05434P"/>
    <property type="match status" value="1"/>
</dbReference>
<comment type="pathway">
    <text evidence="1">Mycotoxin biosynthesis.</text>
</comment>
<protein>
    <recommendedName>
        <fullName evidence="8">Tyrosinase copper-binding domain-containing protein</fullName>
    </recommendedName>
</protein>
<dbReference type="Pfam" id="PF11807">
    <property type="entry name" value="UstYa"/>
    <property type="match status" value="1"/>
</dbReference>
<evidence type="ECO:0008006" key="8">
    <source>
        <dbReference type="Google" id="ProtNLM"/>
    </source>
</evidence>
<dbReference type="AlphaFoldDB" id="A0A1V6RU32"/>
<feature type="transmembrane region" description="Helical" evidence="5">
    <location>
        <begin position="54"/>
        <end position="75"/>
    </location>
</feature>
<evidence type="ECO:0000256" key="5">
    <source>
        <dbReference type="SAM" id="Phobius"/>
    </source>
</evidence>
<keyword evidence="2" id="KW-0560">Oxidoreductase</keyword>
<dbReference type="PANTHER" id="PTHR33365:SF11">
    <property type="entry name" value="TAT PATHWAY SIGNAL SEQUENCE"/>
    <property type="match status" value="1"/>
</dbReference>
<dbReference type="EMBL" id="MDYP01000026">
    <property type="protein sequence ID" value="OQE05277.1"/>
    <property type="molecule type" value="Genomic_DNA"/>
</dbReference>
<name>A0A1V6RU32_9EURO</name>
<accession>A0A1V6RU32</accession>
<keyword evidence="5" id="KW-1133">Transmembrane helix</keyword>
<proteinExistence type="inferred from homology"/>
<comment type="similarity">
    <text evidence="3">Belongs to the ustYa family.</text>
</comment>
<reference evidence="7" key="1">
    <citation type="journal article" date="2017" name="Nat. Microbiol.">
        <title>Global analysis of biosynthetic gene clusters reveals vast potential of secondary metabolite production in Penicillium species.</title>
        <authorList>
            <person name="Nielsen J.C."/>
            <person name="Grijseels S."/>
            <person name="Prigent S."/>
            <person name="Ji B."/>
            <person name="Dainat J."/>
            <person name="Nielsen K.F."/>
            <person name="Frisvad J.C."/>
            <person name="Workman M."/>
            <person name="Nielsen J."/>
        </authorList>
    </citation>
    <scope>NUCLEOTIDE SEQUENCE [LARGE SCALE GENOMIC DNA]</scope>
    <source>
        <strain evidence="7">IBT 29486</strain>
    </source>
</reference>
<evidence type="ECO:0000256" key="1">
    <source>
        <dbReference type="ARBA" id="ARBA00004685"/>
    </source>
</evidence>
<gene>
    <name evidence="6" type="ORF">PENVUL_c026G03907</name>
</gene>
<evidence type="ECO:0000313" key="7">
    <source>
        <dbReference type="Proteomes" id="UP000191518"/>
    </source>
</evidence>
<dbReference type="Proteomes" id="UP000191518">
    <property type="component" value="Unassembled WGS sequence"/>
</dbReference>
<dbReference type="STRING" id="29845.A0A1V6RU32"/>
<evidence type="ECO:0000256" key="4">
    <source>
        <dbReference type="SAM" id="MobiDB-lite"/>
    </source>
</evidence>
<dbReference type="GO" id="GO:0043386">
    <property type="term" value="P:mycotoxin biosynthetic process"/>
    <property type="evidence" value="ECO:0007669"/>
    <property type="project" value="InterPro"/>
</dbReference>